<protein>
    <submittedName>
        <fullName evidence="1">DUF1364 domain-containing protein</fullName>
    </submittedName>
</protein>
<dbReference type="OrthoDB" id="7068425at2"/>
<accession>A0A2T3MZV7</accession>
<keyword evidence="2" id="KW-1185">Reference proteome</keyword>
<dbReference type="Pfam" id="PF07102">
    <property type="entry name" value="YbcO"/>
    <property type="match status" value="1"/>
</dbReference>
<dbReference type="EMBL" id="PYMC01000005">
    <property type="protein sequence ID" value="PSW05533.1"/>
    <property type="molecule type" value="Genomic_DNA"/>
</dbReference>
<comment type="caution">
    <text evidence="1">The sequence shown here is derived from an EMBL/GenBank/DDBJ whole genome shotgun (WGS) entry which is preliminary data.</text>
</comment>
<sequence length="106" mass="11932">MALRSKKLTQAAKGQQCSVQIMGVCNFNPETVVLAHLPSSRHGLSRKGSDHIACFACSDCHDRIDGRVLYDWQPGEKERYMYEALCETLERLVDMELITVKGAKFV</sequence>
<dbReference type="AlphaFoldDB" id="A0A2T3MZV7"/>
<dbReference type="Proteomes" id="UP000240904">
    <property type="component" value="Unassembled WGS sequence"/>
</dbReference>
<gene>
    <name evidence="1" type="ORF">C9I89_09455</name>
</gene>
<dbReference type="Gene3D" id="3.30.50.20">
    <property type="entry name" value="prophage-derive protein ybcO"/>
    <property type="match status" value="1"/>
</dbReference>
<reference evidence="1 2" key="1">
    <citation type="submission" date="2018-03" db="EMBL/GenBank/DDBJ databases">
        <title>Whole genome sequencing of Histamine producing bacteria.</title>
        <authorList>
            <person name="Butler K."/>
        </authorList>
    </citation>
    <scope>NUCLEOTIDE SEQUENCE [LARGE SCALE GENOMIC DNA]</scope>
    <source>
        <strain evidence="1 2">DSM 16190</strain>
    </source>
</reference>
<evidence type="ECO:0000313" key="2">
    <source>
        <dbReference type="Proteomes" id="UP000240904"/>
    </source>
</evidence>
<organism evidence="1 2">
    <name type="scientific">Photobacterium lipolyticum</name>
    <dbReference type="NCBI Taxonomy" id="266810"/>
    <lineage>
        <taxon>Bacteria</taxon>
        <taxon>Pseudomonadati</taxon>
        <taxon>Pseudomonadota</taxon>
        <taxon>Gammaproteobacteria</taxon>
        <taxon>Vibrionales</taxon>
        <taxon>Vibrionaceae</taxon>
        <taxon>Photobacterium</taxon>
    </lineage>
</organism>
<name>A0A2T3MZV7_9GAMM</name>
<dbReference type="InterPro" id="IPR010774">
    <property type="entry name" value="YbcO"/>
</dbReference>
<evidence type="ECO:0000313" key="1">
    <source>
        <dbReference type="EMBL" id="PSW05533.1"/>
    </source>
</evidence>
<proteinExistence type="predicted"/>